<sequence length="39" mass="4557">MFDNTCKFIAEMYSPDFATWLLGEPRTNSQFAIRNSQLI</sequence>
<accession>A0A2K8T7P7</accession>
<organism evidence="1 2">
    <name type="scientific">Nostoc flagelliforme CCNUN1</name>
    <dbReference type="NCBI Taxonomy" id="2038116"/>
    <lineage>
        <taxon>Bacteria</taxon>
        <taxon>Bacillati</taxon>
        <taxon>Cyanobacteriota</taxon>
        <taxon>Cyanophyceae</taxon>
        <taxon>Nostocales</taxon>
        <taxon>Nostocaceae</taxon>
        <taxon>Nostoc</taxon>
    </lineage>
</organism>
<reference evidence="1 2" key="1">
    <citation type="submission" date="2017-11" db="EMBL/GenBank/DDBJ databases">
        <title>Complete genome of a free-living desiccation-tolerant cyanobacterium and its photosynthetic adaptation to extreme terrestrial habitat.</title>
        <authorList>
            <person name="Shang J."/>
        </authorList>
    </citation>
    <scope>NUCLEOTIDE SEQUENCE [LARGE SCALE GENOMIC DNA]</scope>
    <source>
        <strain evidence="1 2">CCNUN1</strain>
        <plasmid evidence="2">pnfsy06</plasmid>
    </source>
</reference>
<proteinExistence type="predicted"/>
<dbReference type="KEGG" id="nfl:COO91_09875"/>
<evidence type="ECO:0000313" key="2">
    <source>
        <dbReference type="Proteomes" id="UP000232003"/>
    </source>
</evidence>
<dbReference type="EMBL" id="CP024791">
    <property type="protein sequence ID" value="AUB43691.1"/>
    <property type="molecule type" value="Genomic_DNA"/>
</dbReference>
<gene>
    <name evidence="1" type="ORF">COO91_09875</name>
</gene>
<keyword evidence="2" id="KW-1185">Reference proteome</keyword>
<evidence type="ECO:0000313" key="1">
    <source>
        <dbReference type="EMBL" id="AUB43691.1"/>
    </source>
</evidence>
<dbReference type="AlphaFoldDB" id="A0A2K8T7P7"/>
<protein>
    <submittedName>
        <fullName evidence="1">Putative transposase YdaD</fullName>
    </submittedName>
</protein>
<dbReference type="Proteomes" id="UP000232003">
    <property type="component" value="Plasmid pNFSY06"/>
</dbReference>
<name>A0A2K8T7P7_9NOSO</name>
<keyword evidence="1" id="KW-0614">Plasmid</keyword>
<geneLocation type="plasmid" evidence="2">
    <name>pnfsy06</name>
</geneLocation>